<dbReference type="Proteomes" id="UP000827092">
    <property type="component" value="Unassembled WGS sequence"/>
</dbReference>
<accession>A0AAV6VNV0</accession>
<reference evidence="1 2" key="1">
    <citation type="journal article" date="2022" name="Nat. Ecol. Evol.">
        <title>A masculinizing supergene underlies an exaggerated male reproductive morph in a spider.</title>
        <authorList>
            <person name="Hendrickx F."/>
            <person name="De Corte Z."/>
            <person name="Sonet G."/>
            <person name="Van Belleghem S.M."/>
            <person name="Kostlbacher S."/>
            <person name="Vangestel C."/>
        </authorList>
    </citation>
    <scope>NUCLEOTIDE SEQUENCE [LARGE SCALE GENOMIC DNA]</scope>
    <source>
        <strain evidence="1">W744_W776</strain>
    </source>
</reference>
<evidence type="ECO:0000313" key="1">
    <source>
        <dbReference type="EMBL" id="KAG8197201.1"/>
    </source>
</evidence>
<evidence type="ECO:0000313" key="2">
    <source>
        <dbReference type="Proteomes" id="UP000827092"/>
    </source>
</evidence>
<keyword evidence="2" id="KW-1185">Reference proteome</keyword>
<name>A0AAV6VNV0_9ARAC</name>
<proteinExistence type="predicted"/>
<comment type="caution">
    <text evidence="1">The sequence shown here is derived from an EMBL/GenBank/DDBJ whole genome shotgun (WGS) entry which is preliminary data.</text>
</comment>
<sequence>MPARFDTPRGNFGNGCTMPPAWGYQHQPPFLKWKTWAQPTRPAQNMSVCILFCLLNSPFGQSMFRACHDKQLKSPVSRSQSSVTMGLCVYRSLRNTSPHPRIMVVYQQLANNPHFKARMTSSGSRANLNGLGIVVNVERCILEIW</sequence>
<dbReference type="EMBL" id="JAFNEN010000058">
    <property type="protein sequence ID" value="KAG8197201.1"/>
    <property type="molecule type" value="Genomic_DNA"/>
</dbReference>
<protein>
    <submittedName>
        <fullName evidence="1">Uncharacterized protein</fullName>
    </submittedName>
</protein>
<organism evidence="1 2">
    <name type="scientific">Oedothorax gibbosus</name>
    <dbReference type="NCBI Taxonomy" id="931172"/>
    <lineage>
        <taxon>Eukaryota</taxon>
        <taxon>Metazoa</taxon>
        <taxon>Ecdysozoa</taxon>
        <taxon>Arthropoda</taxon>
        <taxon>Chelicerata</taxon>
        <taxon>Arachnida</taxon>
        <taxon>Araneae</taxon>
        <taxon>Araneomorphae</taxon>
        <taxon>Entelegynae</taxon>
        <taxon>Araneoidea</taxon>
        <taxon>Linyphiidae</taxon>
        <taxon>Erigoninae</taxon>
        <taxon>Oedothorax</taxon>
    </lineage>
</organism>
<dbReference type="AlphaFoldDB" id="A0AAV6VNV0"/>
<gene>
    <name evidence="1" type="ORF">JTE90_011356</name>
</gene>